<keyword evidence="4" id="KW-0804">Transcription</keyword>
<dbReference type="Gene3D" id="1.10.490.50">
    <property type="entry name" value="Antibiotic binding domain of TipA-like multidrug resistance regulators"/>
    <property type="match status" value="1"/>
</dbReference>
<evidence type="ECO:0000256" key="4">
    <source>
        <dbReference type="ARBA" id="ARBA00023163"/>
    </source>
</evidence>
<dbReference type="Gene3D" id="1.10.1660.10">
    <property type="match status" value="1"/>
</dbReference>
<dbReference type="CDD" id="cd01106">
    <property type="entry name" value="HTH_TipAL-Mta"/>
    <property type="match status" value="1"/>
</dbReference>
<dbReference type="GO" id="GO:0003700">
    <property type="term" value="F:DNA-binding transcription factor activity"/>
    <property type="evidence" value="ECO:0007669"/>
    <property type="project" value="InterPro"/>
</dbReference>
<evidence type="ECO:0000256" key="1">
    <source>
        <dbReference type="ARBA" id="ARBA00023015"/>
    </source>
</evidence>
<dbReference type="GO" id="GO:0003677">
    <property type="term" value="F:DNA binding"/>
    <property type="evidence" value="ECO:0007669"/>
    <property type="project" value="UniProtKB-KW"/>
</dbReference>
<reference evidence="6 7" key="1">
    <citation type="submission" date="2015-11" db="EMBL/GenBank/DDBJ databases">
        <title>Bacillus caseinolyticus sp nov.</title>
        <authorList>
            <person name="Dastager S.G."/>
            <person name="Mawlankar R."/>
        </authorList>
    </citation>
    <scope>NUCLEOTIDE SEQUENCE [LARGE SCALE GENOMIC DNA]</scope>
    <source>
        <strain evidence="6 7">SGD-V-76</strain>
    </source>
</reference>
<dbReference type="SMART" id="SM00422">
    <property type="entry name" value="HTH_MERR"/>
    <property type="match status" value="1"/>
</dbReference>
<evidence type="ECO:0000256" key="2">
    <source>
        <dbReference type="ARBA" id="ARBA00023125"/>
    </source>
</evidence>
<dbReference type="SUPFAM" id="SSF46955">
    <property type="entry name" value="Putative DNA-binding domain"/>
    <property type="match status" value="1"/>
</dbReference>
<dbReference type="PROSITE" id="PS50937">
    <property type="entry name" value="HTH_MERR_2"/>
    <property type="match status" value="1"/>
</dbReference>
<comment type="caution">
    <text evidence="6">The sequence shown here is derived from an EMBL/GenBank/DDBJ whole genome shotgun (WGS) entry which is preliminary data.</text>
</comment>
<dbReference type="RefSeq" id="WP_061786028.1">
    <property type="nucleotide sequence ID" value="NZ_KQ758664.1"/>
</dbReference>
<proteinExistence type="predicted"/>
<protein>
    <submittedName>
        <fullName evidence="6">MerR family transcriptional regulator</fullName>
    </submittedName>
</protein>
<keyword evidence="1" id="KW-0805">Transcription regulation</keyword>
<name>A0A0V8JJV5_9BACI</name>
<keyword evidence="3" id="KW-0010">Activator</keyword>
<dbReference type="InterPro" id="IPR009061">
    <property type="entry name" value="DNA-bd_dom_put_sf"/>
</dbReference>
<dbReference type="InterPro" id="IPR036244">
    <property type="entry name" value="TipA-like_antibiotic-bd"/>
</dbReference>
<dbReference type="InterPro" id="IPR012925">
    <property type="entry name" value="TipAS_dom"/>
</dbReference>
<keyword evidence="7" id="KW-1185">Reference proteome</keyword>
<dbReference type="PANTHER" id="PTHR30204:SF90">
    <property type="entry name" value="HTH-TYPE TRANSCRIPTIONAL ACTIVATOR MTA"/>
    <property type="match status" value="1"/>
</dbReference>
<dbReference type="InterPro" id="IPR047057">
    <property type="entry name" value="MerR_fam"/>
</dbReference>
<dbReference type="EMBL" id="LNQP01000049">
    <property type="protein sequence ID" value="KSU87240.1"/>
    <property type="molecule type" value="Genomic_DNA"/>
</dbReference>
<dbReference type="InterPro" id="IPR000551">
    <property type="entry name" value="MerR-type_HTH_dom"/>
</dbReference>
<evidence type="ECO:0000256" key="3">
    <source>
        <dbReference type="ARBA" id="ARBA00023159"/>
    </source>
</evidence>
<dbReference type="Pfam" id="PF13411">
    <property type="entry name" value="MerR_1"/>
    <property type="match status" value="1"/>
</dbReference>
<organism evidence="6 7">
    <name type="scientific">Priestia veravalensis</name>
    <dbReference type="NCBI Taxonomy" id="1414648"/>
    <lineage>
        <taxon>Bacteria</taxon>
        <taxon>Bacillati</taxon>
        <taxon>Bacillota</taxon>
        <taxon>Bacilli</taxon>
        <taxon>Bacillales</taxon>
        <taxon>Bacillaceae</taxon>
        <taxon>Priestia</taxon>
    </lineage>
</organism>
<evidence type="ECO:0000259" key="5">
    <source>
        <dbReference type="PROSITE" id="PS50937"/>
    </source>
</evidence>
<accession>A0A0V8JJV5</accession>
<dbReference type="SUPFAM" id="SSF89082">
    <property type="entry name" value="Antibiotic binding domain of TipA-like multidrug resistance regulators"/>
    <property type="match status" value="1"/>
</dbReference>
<dbReference type="AlphaFoldDB" id="A0A0V8JJV5"/>
<evidence type="ECO:0000313" key="7">
    <source>
        <dbReference type="Proteomes" id="UP000053681"/>
    </source>
</evidence>
<feature type="domain" description="HTH merR-type" evidence="5">
    <location>
        <begin position="2"/>
        <end position="71"/>
    </location>
</feature>
<dbReference type="Proteomes" id="UP000053681">
    <property type="component" value="Unassembled WGS sequence"/>
</dbReference>
<gene>
    <name evidence="6" type="ORF">AS180_14145</name>
</gene>
<dbReference type="PANTHER" id="PTHR30204">
    <property type="entry name" value="REDOX-CYCLING DRUG-SENSING TRANSCRIPTIONAL ACTIVATOR SOXR"/>
    <property type="match status" value="1"/>
</dbReference>
<evidence type="ECO:0000313" key="6">
    <source>
        <dbReference type="EMBL" id="KSU87240.1"/>
    </source>
</evidence>
<keyword evidence="2" id="KW-0238">DNA-binding</keyword>
<dbReference type="Pfam" id="PF07739">
    <property type="entry name" value="TipAS"/>
    <property type="match status" value="1"/>
</dbReference>
<sequence>MAMQVKEVASLAGISIRTLHHYDDIDLLKPTEVTESGYRLYVEDDLEMLQQILLFKELGLSLKEIKAVIYDPSFNKQEALELHQQLLIEKRNRLNRMIAMTEQTIKSMKGEKPMTNKQRFEGFDFSENPYEEEAKKRWGNEKVNEANKKVRGMTKGEQADLAAEANEIYKKIAKLMNQSPSSESVQKAIQEWFHFLNRNFTTYSPEAFKGLGELYIQDERFQKNIDQFGEGLAEFLKEAMGVFADSLLNEEKQ</sequence>